<sequence>MSAVSESPPSIWSAQYRFLLAGVVCLVTVVAFEAMAISTVMPVVEDDLGDLWLYGWVFSAFYLGTLIGVVAGGHSADRTRPVLPMMFGIGLFLVGLFVGGFAPTMAVLVFGRLLQGVGAGVVSAVSYVCVGRGFPAVLHPAVFAVMSTAWVVPSLVSPLMASLIADQAGWRWVFLGLIPLTLVVALVGGRAVATIDAPAQTELNKAETPIGRVVILALGSALLLGGLGMEMIWIGLIVALAGVLIALPAFTRLTPRGTLAARPRLPAAVLIRGVLTFSFFAADTFISLSLTSVRGESTVYAGVVLIFSTATWTAGSWLQAHYGRRMGGGYVVGLGGLAQAIGAVVLALSLWSVVPVWFWIVGSAIMGLGMGMAYTMLSVVTLDEAAIGSEGEASSALQMSDILGVALGAGLAGVLVSLGDRLGLEPWVALAAVFVMSALMGAAVLALSPRLSRPVAVPGVLN</sequence>
<dbReference type="EMBL" id="CAEZYU010000032">
    <property type="protein sequence ID" value="CAB4738685.1"/>
    <property type="molecule type" value="Genomic_DNA"/>
</dbReference>
<feature type="transmembrane region" description="Helical" evidence="5">
    <location>
        <begin position="233"/>
        <end position="253"/>
    </location>
</feature>
<keyword evidence="4 5" id="KW-0472">Membrane</keyword>
<accession>A0A6J6SVF1</accession>
<dbReference type="EMBL" id="CAEZSF010000089">
    <property type="protein sequence ID" value="CAB4540775.1"/>
    <property type="molecule type" value="Genomic_DNA"/>
</dbReference>
<dbReference type="InterPro" id="IPR036259">
    <property type="entry name" value="MFS_trans_sf"/>
</dbReference>
<feature type="transmembrane region" description="Helical" evidence="5">
    <location>
        <begin position="170"/>
        <end position="189"/>
    </location>
</feature>
<feature type="transmembrane region" description="Helical" evidence="5">
    <location>
        <begin position="402"/>
        <end position="420"/>
    </location>
</feature>
<evidence type="ECO:0000313" key="7">
    <source>
        <dbReference type="EMBL" id="CAB4540775.1"/>
    </source>
</evidence>
<protein>
    <submittedName>
        <fullName evidence="8">Unannotated protein</fullName>
    </submittedName>
</protein>
<evidence type="ECO:0000313" key="9">
    <source>
        <dbReference type="EMBL" id="CAB4890276.1"/>
    </source>
</evidence>
<feature type="transmembrane region" description="Helical" evidence="5">
    <location>
        <begin position="357"/>
        <end position="382"/>
    </location>
</feature>
<feature type="transmembrane region" description="Helical" evidence="5">
    <location>
        <begin position="142"/>
        <end position="164"/>
    </location>
</feature>
<keyword evidence="2 5" id="KW-0812">Transmembrane</keyword>
<feature type="transmembrane region" description="Helical" evidence="5">
    <location>
        <begin position="298"/>
        <end position="318"/>
    </location>
</feature>
<feature type="transmembrane region" description="Helical" evidence="5">
    <location>
        <begin position="51"/>
        <end position="70"/>
    </location>
</feature>
<evidence type="ECO:0000256" key="2">
    <source>
        <dbReference type="ARBA" id="ARBA00022692"/>
    </source>
</evidence>
<dbReference type="GO" id="GO:0022857">
    <property type="term" value="F:transmembrane transporter activity"/>
    <property type="evidence" value="ECO:0007669"/>
    <property type="project" value="InterPro"/>
</dbReference>
<dbReference type="Pfam" id="PF07690">
    <property type="entry name" value="MFS_1"/>
    <property type="match status" value="1"/>
</dbReference>
<dbReference type="EMBL" id="CAFBMG010000008">
    <property type="protein sequence ID" value="CAB4890276.1"/>
    <property type="molecule type" value="Genomic_DNA"/>
</dbReference>
<dbReference type="GO" id="GO:0005886">
    <property type="term" value="C:plasma membrane"/>
    <property type="evidence" value="ECO:0007669"/>
    <property type="project" value="TreeGrafter"/>
</dbReference>
<evidence type="ECO:0000256" key="3">
    <source>
        <dbReference type="ARBA" id="ARBA00022989"/>
    </source>
</evidence>
<feature type="transmembrane region" description="Helical" evidence="5">
    <location>
        <begin position="18"/>
        <end position="39"/>
    </location>
</feature>
<feature type="transmembrane region" description="Helical" evidence="5">
    <location>
        <begin position="426"/>
        <end position="447"/>
    </location>
</feature>
<gene>
    <name evidence="7" type="ORF">UFOPK1358_01008</name>
    <name evidence="8" type="ORF">UFOPK2766_00877</name>
    <name evidence="9" type="ORF">UFOPK3519_00202</name>
</gene>
<dbReference type="Gene3D" id="1.20.1250.20">
    <property type="entry name" value="MFS general substrate transporter like domains"/>
    <property type="match status" value="2"/>
</dbReference>
<evidence type="ECO:0000259" key="6">
    <source>
        <dbReference type="PROSITE" id="PS50850"/>
    </source>
</evidence>
<name>A0A6J6SVF1_9ZZZZ</name>
<feature type="domain" description="Major facilitator superfamily (MFS) profile" evidence="6">
    <location>
        <begin position="19"/>
        <end position="449"/>
    </location>
</feature>
<dbReference type="PRINTS" id="PR01036">
    <property type="entry name" value="TCRTETB"/>
</dbReference>
<proteinExistence type="predicted"/>
<reference evidence="8" key="1">
    <citation type="submission" date="2020-05" db="EMBL/GenBank/DDBJ databases">
        <authorList>
            <person name="Chiriac C."/>
            <person name="Salcher M."/>
            <person name="Ghai R."/>
            <person name="Kavagutti S V."/>
        </authorList>
    </citation>
    <scope>NUCLEOTIDE SEQUENCE</scope>
</reference>
<keyword evidence="3 5" id="KW-1133">Transmembrane helix</keyword>
<dbReference type="SUPFAM" id="SSF103473">
    <property type="entry name" value="MFS general substrate transporter"/>
    <property type="match status" value="1"/>
</dbReference>
<evidence type="ECO:0000313" key="8">
    <source>
        <dbReference type="EMBL" id="CAB4738685.1"/>
    </source>
</evidence>
<evidence type="ECO:0000256" key="4">
    <source>
        <dbReference type="ARBA" id="ARBA00023136"/>
    </source>
</evidence>
<evidence type="ECO:0000256" key="1">
    <source>
        <dbReference type="ARBA" id="ARBA00004141"/>
    </source>
</evidence>
<comment type="subcellular location">
    <subcellularLocation>
        <location evidence="1">Membrane</location>
        <topology evidence="1">Multi-pass membrane protein</topology>
    </subcellularLocation>
</comment>
<evidence type="ECO:0000256" key="5">
    <source>
        <dbReference type="SAM" id="Phobius"/>
    </source>
</evidence>
<dbReference type="PANTHER" id="PTHR23501:SF154">
    <property type="entry name" value="MULTIDRUG-EFFLUX TRANSPORTER RV1634-RELATED"/>
    <property type="match status" value="1"/>
</dbReference>
<feature type="transmembrane region" description="Helical" evidence="5">
    <location>
        <begin position="265"/>
        <end position="286"/>
    </location>
</feature>
<feature type="transmembrane region" description="Helical" evidence="5">
    <location>
        <begin position="82"/>
        <end position="102"/>
    </location>
</feature>
<feature type="transmembrane region" description="Helical" evidence="5">
    <location>
        <begin position="210"/>
        <end position="227"/>
    </location>
</feature>
<dbReference type="PROSITE" id="PS50850">
    <property type="entry name" value="MFS"/>
    <property type="match status" value="1"/>
</dbReference>
<dbReference type="InterPro" id="IPR020846">
    <property type="entry name" value="MFS_dom"/>
</dbReference>
<organism evidence="8">
    <name type="scientific">freshwater metagenome</name>
    <dbReference type="NCBI Taxonomy" id="449393"/>
    <lineage>
        <taxon>unclassified sequences</taxon>
        <taxon>metagenomes</taxon>
        <taxon>ecological metagenomes</taxon>
    </lineage>
</organism>
<dbReference type="AlphaFoldDB" id="A0A6J6SVF1"/>
<dbReference type="PANTHER" id="PTHR23501">
    <property type="entry name" value="MAJOR FACILITATOR SUPERFAMILY"/>
    <property type="match status" value="1"/>
</dbReference>
<feature type="transmembrane region" description="Helical" evidence="5">
    <location>
        <begin position="330"/>
        <end position="351"/>
    </location>
</feature>
<dbReference type="InterPro" id="IPR011701">
    <property type="entry name" value="MFS"/>
</dbReference>